<evidence type="ECO:0000256" key="1">
    <source>
        <dbReference type="ARBA" id="ARBA00001362"/>
    </source>
</evidence>
<keyword evidence="13" id="KW-1185">Reference proteome</keyword>
<evidence type="ECO:0000256" key="3">
    <source>
        <dbReference type="ARBA" id="ARBA00022723"/>
    </source>
</evidence>
<sequence length="292" mass="33146">MPIREPITSPSARPAGKSSARRTGARSPVAAVLLVLAVLLAPAVLVAAAPAARAEPEPKAPPEFVALSEVDPTILQEIRYTTAHNFVGDPIDGYRKPMCLLTRDAAEALRRAQWKLLWRGYSLKVYDCYRPQRAVDHFVEWAQDLGDQRMKEEFYPRVDKTRLFSDGYIAERSGHSRGSTVDLTLVRLPAWPTRPYVPGEPLTPCFAPREERFPDNSVDMGTGYDCFDTLSHTLDPRITGEQRANRLLLKEALEEVGFVNYEAEWWHYSFRREPFPDTYFDFPVHPRSLTGR</sequence>
<feature type="binding site" evidence="9">
    <location>
        <position position="175"/>
    </location>
    <ligand>
        <name>Zn(2+)</name>
        <dbReference type="ChEBI" id="CHEBI:29105"/>
        <note>catalytic</note>
    </ligand>
</feature>
<keyword evidence="5 9" id="KW-0862">Zinc</keyword>
<comment type="catalytic activity">
    <reaction evidence="1 9 10">
        <text>D-alanyl-D-alanine + H2O = 2 D-alanine</text>
        <dbReference type="Rhea" id="RHEA:20661"/>
        <dbReference type="ChEBI" id="CHEBI:15377"/>
        <dbReference type="ChEBI" id="CHEBI:57416"/>
        <dbReference type="ChEBI" id="CHEBI:57822"/>
        <dbReference type="EC" id="3.4.13.22"/>
    </reaction>
</comment>
<feature type="site" description="Transition state stabilizer" evidence="9">
    <location>
        <position position="130"/>
    </location>
</feature>
<feature type="binding site" evidence="9">
    <location>
        <position position="267"/>
    </location>
    <ligand>
        <name>Zn(2+)</name>
        <dbReference type="ChEBI" id="CHEBI:29105"/>
        <note>catalytic</note>
    </ligand>
</feature>
<organism evidence="12 13">
    <name type="scientific">Streptomyces radiopugnans</name>
    <dbReference type="NCBI Taxonomy" id="403935"/>
    <lineage>
        <taxon>Bacteria</taxon>
        <taxon>Bacillati</taxon>
        <taxon>Actinomycetota</taxon>
        <taxon>Actinomycetes</taxon>
        <taxon>Kitasatosporales</taxon>
        <taxon>Streptomycetaceae</taxon>
        <taxon>Streptomyces</taxon>
    </lineage>
</organism>
<evidence type="ECO:0000256" key="8">
    <source>
        <dbReference type="ARBA" id="ARBA00023316"/>
    </source>
</evidence>
<keyword evidence="8 10" id="KW-0961">Cell wall biogenesis/degradation</keyword>
<dbReference type="PANTHER" id="PTHR43126:SF1">
    <property type="entry name" value="D-ALANYL-D-ALANINE DIPEPTIDASE"/>
    <property type="match status" value="1"/>
</dbReference>
<comment type="similarity">
    <text evidence="9 10">Belongs to the peptidase M15D family.</text>
</comment>
<evidence type="ECO:0000256" key="5">
    <source>
        <dbReference type="ARBA" id="ARBA00022833"/>
    </source>
</evidence>
<dbReference type="Gene3D" id="3.30.1380.10">
    <property type="match status" value="1"/>
</dbReference>
<keyword evidence="6 9" id="KW-0224">Dipeptidase</keyword>
<feature type="region of interest" description="Disordered" evidence="11">
    <location>
        <begin position="1"/>
        <end position="22"/>
    </location>
</feature>
<evidence type="ECO:0000256" key="11">
    <source>
        <dbReference type="SAM" id="MobiDB-lite"/>
    </source>
</evidence>
<dbReference type="CDD" id="cd14817">
    <property type="entry name" value="D-Ala-D-Ala_dipeptidase_VanX"/>
    <property type="match status" value="1"/>
</dbReference>
<evidence type="ECO:0000313" key="13">
    <source>
        <dbReference type="Proteomes" id="UP000199055"/>
    </source>
</evidence>
<evidence type="ECO:0000256" key="9">
    <source>
        <dbReference type="HAMAP-Rule" id="MF_01924"/>
    </source>
</evidence>
<keyword evidence="7 9" id="KW-0482">Metalloprotease</keyword>
<dbReference type="GO" id="GO:0008270">
    <property type="term" value="F:zinc ion binding"/>
    <property type="evidence" value="ECO:0007669"/>
    <property type="project" value="UniProtKB-UniRule"/>
</dbReference>
<protein>
    <recommendedName>
        <fullName evidence="9 10">D-alanyl-D-alanine dipeptidase</fullName>
        <shortName evidence="9 10">D-Ala-D-Ala dipeptidase</shortName>
        <ecNumber evidence="9 10">3.4.13.22</ecNumber>
    </recommendedName>
</protein>
<dbReference type="Proteomes" id="UP000199055">
    <property type="component" value="Unassembled WGS sequence"/>
</dbReference>
<dbReference type="EMBL" id="FOET01000006">
    <property type="protein sequence ID" value="SEQ31681.1"/>
    <property type="molecule type" value="Genomic_DNA"/>
</dbReference>
<comment type="function">
    <text evidence="9 10">Catalyzes hydrolysis of the D-alanyl-D-alanine dipeptide.</text>
</comment>
<comment type="cofactor">
    <cofactor evidence="9">
        <name>Zn(2+)</name>
        <dbReference type="ChEBI" id="CHEBI:29105"/>
    </cofactor>
    <text evidence="9">Binds 1 zinc ion per subunit.</text>
</comment>
<keyword evidence="4 9" id="KW-0378">Hydrolase</keyword>
<evidence type="ECO:0000256" key="10">
    <source>
        <dbReference type="PIRNR" id="PIRNR026671"/>
    </source>
</evidence>
<evidence type="ECO:0000256" key="2">
    <source>
        <dbReference type="ARBA" id="ARBA00022670"/>
    </source>
</evidence>
<dbReference type="PANTHER" id="PTHR43126">
    <property type="entry name" value="D-ALANYL-D-ALANINE DIPEPTIDASE"/>
    <property type="match status" value="1"/>
</dbReference>
<dbReference type="PIRSF" id="PIRSF026671">
    <property type="entry name" value="AA_dipeptidase"/>
    <property type="match status" value="1"/>
</dbReference>
<keyword evidence="2 9" id="KW-0645">Protease</keyword>
<dbReference type="SUPFAM" id="SSF55166">
    <property type="entry name" value="Hedgehog/DD-peptidase"/>
    <property type="match status" value="1"/>
</dbReference>
<feature type="binding site" evidence="9">
    <location>
        <position position="182"/>
    </location>
    <ligand>
        <name>Zn(2+)</name>
        <dbReference type="ChEBI" id="CHEBI:29105"/>
        <note>catalytic</note>
    </ligand>
</feature>
<dbReference type="InterPro" id="IPR000755">
    <property type="entry name" value="A_A_dipeptidase"/>
</dbReference>
<dbReference type="STRING" id="403935.SAMN05216481_1066"/>
<evidence type="ECO:0000256" key="4">
    <source>
        <dbReference type="ARBA" id="ARBA00022801"/>
    </source>
</evidence>
<evidence type="ECO:0000256" key="7">
    <source>
        <dbReference type="ARBA" id="ARBA00023049"/>
    </source>
</evidence>
<reference evidence="12 13" key="1">
    <citation type="submission" date="2016-10" db="EMBL/GenBank/DDBJ databases">
        <authorList>
            <person name="de Groot N.N."/>
        </authorList>
    </citation>
    <scope>NUCLEOTIDE SEQUENCE [LARGE SCALE GENOMIC DNA]</scope>
    <source>
        <strain evidence="12 13">CGMCC 4.3519</strain>
    </source>
</reference>
<dbReference type="GO" id="GO:0160237">
    <property type="term" value="F:D-Ala-D-Ala dipeptidase activity"/>
    <property type="evidence" value="ECO:0007669"/>
    <property type="project" value="UniProtKB-EC"/>
</dbReference>
<dbReference type="GO" id="GO:0071555">
    <property type="term" value="P:cell wall organization"/>
    <property type="evidence" value="ECO:0007669"/>
    <property type="project" value="UniProtKB-KW"/>
</dbReference>
<dbReference type="HAMAP" id="MF_01924">
    <property type="entry name" value="A_A_dipeptidase"/>
    <property type="match status" value="1"/>
</dbReference>
<evidence type="ECO:0000313" key="12">
    <source>
        <dbReference type="EMBL" id="SEQ31681.1"/>
    </source>
</evidence>
<dbReference type="GO" id="GO:0008237">
    <property type="term" value="F:metallopeptidase activity"/>
    <property type="evidence" value="ECO:0007669"/>
    <property type="project" value="UniProtKB-KW"/>
</dbReference>
<dbReference type="EC" id="3.4.13.22" evidence="9 10"/>
<dbReference type="InterPro" id="IPR009045">
    <property type="entry name" value="Zn_M74/Hedgehog-like"/>
</dbReference>
<dbReference type="GO" id="GO:0006508">
    <property type="term" value="P:proteolysis"/>
    <property type="evidence" value="ECO:0007669"/>
    <property type="project" value="UniProtKB-KW"/>
</dbReference>
<dbReference type="Pfam" id="PF01427">
    <property type="entry name" value="Peptidase_M15"/>
    <property type="match status" value="2"/>
</dbReference>
<gene>
    <name evidence="12" type="ORF">SAMN05216481_1066</name>
</gene>
<keyword evidence="3 9" id="KW-0479">Metal-binding</keyword>
<proteinExistence type="inferred from homology"/>
<evidence type="ECO:0000256" key="6">
    <source>
        <dbReference type="ARBA" id="ARBA00022997"/>
    </source>
</evidence>
<dbReference type="AlphaFoldDB" id="A0A1H9F1B5"/>
<name>A0A1H9F1B5_9ACTN</name>
<accession>A0A1H9F1B5</accession>
<feature type="active site" description="Proton donor/acceptor" evidence="9">
    <location>
        <position position="264"/>
    </location>
</feature>